<keyword evidence="2" id="KW-0378">Hydrolase</keyword>
<dbReference type="EC" id="3.1.4.-" evidence="2"/>
<organism evidence="2">
    <name type="scientific">bioreactor metagenome</name>
    <dbReference type="NCBI Taxonomy" id="1076179"/>
    <lineage>
        <taxon>unclassified sequences</taxon>
        <taxon>metagenomes</taxon>
        <taxon>ecological metagenomes</taxon>
    </lineage>
</organism>
<sequence>MMALADVYDALRSKRVYKPAFPHEKAMEIILEGRGKHFDPALVDLFAASHKEFEELFDQLN</sequence>
<dbReference type="PANTHER" id="PTHR45228:SF5">
    <property type="entry name" value="CYCLIC DI-GMP PHOSPHODIESTERASE VC_1348-RELATED"/>
    <property type="match status" value="1"/>
</dbReference>
<dbReference type="GO" id="GO:0016787">
    <property type="term" value="F:hydrolase activity"/>
    <property type="evidence" value="ECO:0007669"/>
    <property type="project" value="UniProtKB-KW"/>
</dbReference>
<dbReference type="PANTHER" id="PTHR45228">
    <property type="entry name" value="CYCLIC DI-GMP PHOSPHODIESTERASE TM_0186-RELATED"/>
    <property type="match status" value="1"/>
</dbReference>
<dbReference type="InterPro" id="IPR052020">
    <property type="entry name" value="Cyclic_di-GMP/3'3'-cGAMP_PDE"/>
</dbReference>
<dbReference type="Pfam" id="PF13487">
    <property type="entry name" value="HD_5"/>
    <property type="match status" value="1"/>
</dbReference>
<dbReference type="SUPFAM" id="SSF109604">
    <property type="entry name" value="HD-domain/PDEase-like"/>
    <property type="match status" value="1"/>
</dbReference>
<dbReference type="PROSITE" id="PS51832">
    <property type="entry name" value="HD_GYP"/>
    <property type="match status" value="1"/>
</dbReference>
<gene>
    <name evidence="2" type="ORF">SDC9_207963</name>
</gene>
<evidence type="ECO:0000259" key="1">
    <source>
        <dbReference type="PROSITE" id="PS51832"/>
    </source>
</evidence>
<dbReference type="Gene3D" id="1.10.3210.10">
    <property type="entry name" value="Hypothetical protein af1432"/>
    <property type="match status" value="1"/>
</dbReference>
<dbReference type="InterPro" id="IPR037522">
    <property type="entry name" value="HD_GYP_dom"/>
</dbReference>
<name>A0A645J998_9ZZZZ</name>
<comment type="caution">
    <text evidence="2">The sequence shown here is derived from an EMBL/GenBank/DDBJ whole genome shotgun (WGS) entry which is preliminary data.</text>
</comment>
<evidence type="ECO:0000313" key="2">
    <source>
        <dbReference type="EMBL" id="MPN60238.1"/>
    </source>
</evidence>
<protein>
    <submittedName>
        <fullName evidence="2">Cyclic di-GMP phosphodiesterase</fullName>
        <ecNumber evidence="2">3.1.4.-</ecNumber>
    </submittedName>
</protein>
<dbReference type="AlphaFoldDB" id="A0A645J998"/>
<proteinExistence type="predicted"/>
<feature type="domain" description="HD-GYP" evidence="1">
    <location>
        <begin position="1"/>
        <end position="61"/>
    </location>
</feature>
<dbReference type="EMBL" id="VSSQ01135229">
    <property type="protein sequence ID" value="MPN60238.1"/>
    <property type="molecule type" value="Genomic_DNA"/>
</dbReference>
<accession>A0A645J998</accession>
<reference evidence="2" key="1">
    <citation type="submission" date="2019-08" db="EMBL/GenBank/DDBJ databases">
        <authorList>
            <person name="Kucharzyk K."/>
            <person name="Murdoch R.W."/>
            <person name="Higgins S."/>
            <person name="Loffler F."/>
        </authorList>
    </citation>
    <scope>NUCLEOTIDE SEQUENCE</scope>
</reference>